<proteinExistence type="inferred from homology"/>
<dbReference type="Proteomes" id="UP000243797">
    <property type="component" value="Unassembled WGS sequence"/>
</dbReference>
<keyword evidence="9" id="KW-1185">Reference proteome</keyword>
<evidence type="ECO:0000313" key="8">
    <source>
        <dbReference type="EMBL" id="PNS20826.1"/>
    </source>
</evidence>
<keyword evidence="8" id="KW-0689">Ribosomal protein</keyword>
<dbReference type="InterPro" id="IPR029058">
    <property type="entry name" value="AB_hydrolase_fold"/>
</dbReference>
<dbReference type="SUPFAM" id="SSF53474">
    <property type="entry name" value="alpha/beta-Hydrolases"/>
    <property type="match status" value="1"/>
</dbReference>
<dbReference type="EMBL" id="NKHZ01000017">
    <property type="protein sequence ID" value="PNS20826.1"/>
    <property type="molecule type" value="Genomic_DNA"/>
</dbReference>
<evidence type="ECO:0000256" key="4">
    <source>
        <dbReference type="ARBA" id="ARBA00023136"/>
    </source>
</evidence>
<organism evidence="8 9">
    <name type="scientific">Sphaceloma murrayae</name>
    <dbReference type="NCBI Taxonomy" id="2082308"/>
    <lineage>
        <taxon>Eukaryota</taxon>
        <taxon>Fungi</taxon>
        <taxon>Dikarya</taxon>
        <taxon>Ascomycota</taxon>
        <taxon>Pezizomycotina</taxon>
        <taxon>Dothideomycetes</taxon>
        <taxon>Dothideomycetidae</taxon>
        <taxon>Myriangiales</taxon>
        <taxon>Elsinoaceae</taxon>
        <taxon>Sphaceloma</taxon>
    </lineage>
</organism>
<comment type="subcellular location">
    <subcellularLocation>
        <location evidence="6">Nucleus outer membrane</location>
        <topology evidence="6">Single-pass membrane protein</topology>
    </subcellularLocation>
</comment>
<dbReference type="InParanoid" id="A0A2K1R0M3"/>
<evidence type="ECO:0000256" key="6">
    <source>
        <dbReference type="ARBA" id="ARBA00034303"/>
    </source>
</evidence>
<keyword evidence="3 7" id="KW-1133">Transmembrane helix</keyword>
<dbReference type="OrthoDB" id="77878at2759"/>
<dbReference type="AlphaFoldDB" id="A0A2K1R0M3"/>
<sequence length="280" mass="30741">MTVTGPFANYQALGPGILYHNTSSATSTGVPSTALSPSLIILCTWVSAPLRAVAKYTSYYEQTHPSSSILVLTSTVNDMVFGTDARQAARFAPARDVILSHASQPSGVLLHVFSNGGCQTAGRLLVSLPKEIRKSLLRAVVFDSCPGKGTFGRSARAMMASLPRTWFFRVFGMPIVMVLLLMVMLLDEVFGVDNVVTVARGRMGVGDVIPRRVPRLYLYGRRDRMVKWEDVEDHAKTARRQGCERVQEVIFDDGGHCALIVADSREYWGAVDRITEVREG</sequence>
<feature type="transmembrane region" description="Helical" evidence="7">
    <location>
        <begin position="166"/>
        <end position="186"/>
    </location>
</feature>
<comment type="similarity">
    <text evidence="1">Belongs to the TMEM53 family.</text>
</comment>
<evidence type="ECO:0000313" key="9">
    <source>
        <dbReference type="Proteomes" id="UP000243797"/>
    </source>
</evidence>
<dbReference type="PANTHER" id="PTHR12265">
    <property type="entry name" value="TRANSMEMBRANE PROTEIN 53"/>
    <property type="match status" value="1"/>
</dbReference>
<comment type="caution">
    <text evidence="8">The sequence shown here is derived from an EMBL/GenBank/DDBJ whole genome shotgun (WGS) entry which is preliminary data.</text>
</comment>
<accession>A0A2K1R0M3</accession>
<dbReference type="GO" id="GO:0005640">
    <property type="term" value="C:nuclear outer membrane"/>
    <property type="evidence" value="ECO:0007669"/>
    <property type="project" value="UniProtKB-SubCell"/>
</dbReference>
<keyword evidence="5" id="KW-0539">Nucleus</keyword>
<evidence type="ECO:0000256" key="3">
    <source>
        <dbReference type="ARBA" id="ARBA00022989"/>
    </source>
</evidence>
<evidence type="ECO:0000256" key="7">
    <source>
        <dbReference type="SAM" id="Phobius"/>
    </source>
</evidence>
<gene>
    <name evidence="8" type="ORF">CAC42_2757</name>
</gene>
<dbReference type="GO" id="GO:0005840">
    <property type="term" value="C:ribosome"/>
    <property type="evidence" value="ECO:0007669"/>
    <property type="project" value="UniProtKB-KW"/>
</dbReference>
<keyword evidence="2 7" id="KW-0812">Transmembrane</keyword>
<dbReference type="PANTHER" id="PTHR12265:SF30">
    <property type="entry name" value="TRANSMEMBRANE PROTEIN 53"/>
    <property type="match status" value="1"/>
</dbReference>
<keyword evidence="8" id="KW-0687">Ribonucleoprotein</keyword>
<reference evidence="8 9" key="1">
    <citation type="submission" date="2017-06" db="EMBL/GenBank/DDBJ databases">
        <title>Draft genome sequence of a variant of Elsinoe murrayae.</title>
        <authorList>
            <person name="Cheng Q."/>
        </authorList>
    </citation>
    <scope>NUCLEOTIDE SEQUENCE [LARGE SCALE GENOMIC DNA]</scope>
    <source>
        <strain evidence="8 9">CQ-2017a</strain>
    </source>
</reference>
<evidence type="ECO:0000256" key="5">
    <source>
        <dbReference type="ARBA" id="ARBA00023242"/>
    </source>
</evidence>
<dbReference type="InterPro" id="IPR008547">
    <property type="entry name" value="DUF829_TMEM53"/>
</dbReference>
<evidence type="ECO:0000256" key="1">
    <source>
        <dbReference type="ARBA" id="ARBA00007387"/>
    </source>
</evidence>
<name>A0A2K1R0M3_9PEZI</name>
<evidence type="ECO:0000256" key="2">
    <source>
        <dbReference type="ARBA" id="ARBA00022692"/>
    </source>
</evidence>
<keyword evidence="4 7" id="KW-0472">Membrane</keyword>
<dbReference type="Pfam" id="PF05705">
    <property type="entry name" value="DUF829"/>
    <property type="match status" value="1"/>
</dbReference>
<protein>
    <submittedName>
        <fullName evidence="8">37S ribosomal protein S24, mitochondrial</fullName>
    </submittedName>
</protein>